<organism evidence="1 2">
    <name type="scientific">Marinobacter zhejiangensis</name>
    <dbReference type="NCBI Taxonomy" id="488535"/>
    <lineage>
        <taxon>Bacteria</taxon>
        <taxon>Pseudomonadati</taxon>
        <taxon>Pseudomonadota</taxon>
        <taxon>Gammaproteobacteria</taxon>
        <taxon>Pseudomonadales</taxon>
        <taxon>Marinobacteraceae</taxon>
        <taxon>Marinobacter</taxon>
    </lineage>
</organism>
<evidence type="ECO:0000313" key="2">
    <source>
        <dbReference type="Proteomes" id="UP000198519"/>
    </source>
</evidence>
<dbReference type="SUPFAM" id="SSF117987">
    <property type="entry name" value="CRISPR-associated protein"/>
    <property type="match status" value="1"/>
</dbReference>
<dbReference type="RefSeq" id="WP_092020979.1">
    <property type="nucleotide sequence ID" value="NZ_FOUE01000002.1"/>
</dbReference>
<accession>A0A1I4N5Z0</accession>
<protein>
    <submittedName>
        <fullName evidence="1">CRISPR system Cascade subunit CasE</fullName>
    </submittedName>
</protein>
<dbReference type="SMART" id="SM01101">
    <property type="entry name" value="CRISPR_assoc"/>
    <property type="match status" value="1"/>
</dbReference>
<dbReference type="Proteomes" id="UP000198519">
    <property type="component" value="Unassembled WGS sequence"/>
</dbReference>
<keyword evidence="2" id="KW-1185">Reference proteome</keyword>
<dbReference type="AlphaFoldDB" id="A0A1I4N5Z0"/>
<dbReference type="CDD" id="cd09727">
    <property type="entry name" value="Cas6_I-E"/>
    <property type="match status" value="1"/>
</dbReference>
<dbReference type="NCBIfam" id="TIGR01907">
    <property type="entry name" value="casE_Cse3"/>
    <property type="match status" value="1"/>
</dbReference>
<name>A0A1I4N5Z0_9GAMM</name>
<dbReference type="EMBL" id="FOUE01000002">
    <property type="protein sequence ID" value="SFM10984.1"/>
    <property type="molecule type" value="Genomic_DNA"/>
</dbReference>
<gene>
    <name evidence="1" type="ORF">SAMN04487963_1154</name>
</gene>
<evidence type="ECO:0000313" key="1">
    <source>
        <dbReference type="EMBL" id="SFM10984.1"/>
    </source>
</evidence>
<proteinExistence type="predicted"/>
<dbReference type="InterPro" id="IPR010179">
    <property type="entry name" value="CRISPR-assoc_prot_Cse3"/>
</dbReference>
<sequence>MTMIASVLHLDRRSAKALRITDAYSLHRVVYSLYEDVRDEQQKMASTGSGILYADQGGDIRGRKVLMLANREPKVTVDGDHGEVQSRLIPENFLEHDQYRFKVVVNPTRRDSASRKLVAVRGRQEVAHWFTERATASWGFEVDPRHLQVEGIGVLRFKDKEQRQVTIGQAHVQGLLRITDREQFFTSFTQGIGRARAYGCGLLQIVPVIENPFG</sequence>
<dbReference type="OrthoDB" id="9795689at2"/>
<dbReference type="STRING" id="488535.SAMN04487963_1154"/>
<dbReference type="Gene3D" id="3.30.70.1210">
    <property type="entry name" value="Crispr-associated protein, domain 2"/>
    <property type="match status" value="1"/>
</dbReference>
<reference evidence="2" key="1">
    <citation type="submission" date="2016-10" db="EMBL/GenBank/DDBJ databases">
        <authorList>
            <person name="Varghese N."/>
            <person name="Submissions S."/>
        </authorList>
    </citation>
    <scope>NUCLEOTIDE SEQUENCE [LARGE SCALE GENOMIC DNA]</scope>
    <source>
        <strain evidence="2">CGMCC 1.7061</strain>
    </source>
</reference>
<dbReference type="Pfam" id="PF08798">
    <property type="entry name" value="CRISPR_assoc"/>
    <property type="match status" value="1"/>
</dbReference>